<gene>
    <name evidence="1" type="ORF">AXF42_Ash015996</name>
</gene>
<keyword evidence="2" id="KW-1185">Reference proteome</keyword>
<organism evidence="1 2">
    <name type="scientific">Apostasia shenzhenica</name>
    <dbReference type="NCBI Taxonomy" id="1088818"/>
    <lineage>
        <taxon>Eukaryota</taxon>
        <taxon>Viridiplantae</taxon>
        <taxon>Streptophyta</taxon>
        <taxon>Embryophyta</taxon>
        <taxon>Tracheophyta</taxon>
        <taxon>Spermatophyta</taxon>
        <taxon>Magnoliopsida</taxon>
        <taxon>Liliopsida</taxon>
        <taxon>Asparagales</taxon>
        <taxon>Orchidaceae</taxon>
        <taxon>Apostasioideae</taxon>
        <taxon>Apostasia</taxon>
    </lineage>
</organism>
<evidence type="ECO:0000313" key="2">
    <source>
        <dbReference type="Proteomes" id="UP000236161"/>
    </source>
</evidence>
<evidence type="ECO:0000313" key="1">
    <source>
        <dbReference type="EMBL" id="PKA59938.1"/>
    </source>
</evidence>
<protein>
    <submittedName>
        <fullName evidence="1">Uncharacterized protein</fullName>
    </submittedName>
</protein>
<dbReference type="AlphaFoldDB" id="A0A2I0AWL7"/>
<dbReference type="Proteomes" id="UP000236161">
    <property type="component" value="Unassembled WGS sequence"/>
</dbReference>
<name>A0A2I0AWL7_9ASPA</name>
<sequence>MLPRRSPIPVLLQPKHAQLWSFLSLASRFCPKRHLYYLRSRYLLIQLRISLSFRCGTIHSCAPLTTHYLA</sequence>
<dbReference type="EMBL" id="KZ451943">
    <property type="protein sequence ID" value="PKA59938.1"/>
    <property type="molecule type" value="Genomic_DNA"/>
</dbReference>
<proteinExistence type="predicted"/>
<reference evidence="1 2" key="1">
    <citation type="journal article" date="2017" name="Nature">
        <title>The Apostasia genome and the evolution of orchids.</title>
        <authorList>
            <person name="Zhang G.Q."/>
            <person name="Liu K.W."/>
            <person name="Li Z."/>
            <person name="Lohaus R."/>
            <person name="Hsiao Y.Y."/>
            <person name="Niu S.C."/>
            <person name="Wang J.Y."/>
            <person name="Lin Y.C."/>
            <person name="Xu Q."/>
            <person name="Chen L.J."/>
            <person name="Yoshida K."/>
            <person name="Fujiwara S."/>
            <person name="Wang Z.W."/>
            <person name="Zhang Y.Q."/>
            <person name="Mitsuda N."/>
            <person name="Wang M."/>
            <person name="Liu G.H."/>
            <person name="Pecoraro L."/>
            <person name="Huang H.X."/>
            <person name="Xiao X.J."/>
            <person name="Lin M."/>
            <person name="Wu X.Y."/>
            <person name="Wu W.L."/>
            <person name="Chen Y.Y."/>
            <person name="Chang S.B."/>
            <person name="Sakamoto S."/>
            <person name="Ohme-Takagi M."/>
            <person name="Yagi M."/>
            <person name="Zeng S.J."/>
            <person name="Shen C.Y."/>
            <person name="Yeh C.M."/>
            <person name="Luo Y.B."/>
            <person name="Tsai W.C."/>
            <person name="Van de Peer Y."/>
            <person name="Liu Z.J."/>
        </authorList>
    </citation>
    <scope>NUCLEOTIDE SEQUENCE [LARGE SCALE GENOMIC DNA]</scope>
    <source>
        <strain evidence="2">cv. Shenzhen</strain>
        <tissue evidence="1">Stem</tissue>
    </source>
</reference>
<accession>A0A2I0AWL7</accession>